<keyword evidence="9" id="KW-0560">Oxidoreductase</keyword>
<dbReference type="PROSITE" id="PS01099">
    <property type="entry name" value="COMPLEX1_24K"/>
    <property type="match status" value="1"/>
</dbReference>
<dbReference type="InterPro" id="IPR041921">
    <property type="entry name" value="NuoE_N"/>
</dbReference>
<dbReference type="SUPFAM" id="SSF52833">
    <property type="entry name" value="Thioredoxin-like"/>
    <property type="match status" value="1"/>
</dbReference>
<keyword evidence="5" id="KW-0411">Iron-sulfur</keyword>
<dbReference type="Gene3D" id="1.10.150.20">
    <property type="entry name" value="5' to 3' exonuclease, C-terminal subdomain"/>
    <property type="match status" value="1"/>
</dbReference>
<evidence type="ECO:0000256" key="7">
    <source>
        <dbReference type="ARBA" id="ARBA00047712"/>
    </source>
</evidence>
<dbReference type="FunFam" id="1.10.10.1590:FF:000001">
    <property type="entry name" value="NADH-quinone oxidoreductase subunit E"/>
    <property type="match status" value="1"/>
</dbReference>
<dbReference type="PANTHER" id="PTHR10371">
    <property type="entry name" value="NADH DEHYDROGENASE UBIQUINONE FLAVOPROTEIN 2, MITOCHONDRIAL"/>
    <property type="match status" value="1"/>
</dbReference>
<dbReference type="CDD" id="cd03064">
    <property type="entry name" value="TRX_Fd_NuoE"/>
    <property type="match status" value="1"/>
</dbReference>
<keyword evidence="3" id="KW-0479">Metal-binding</keyword>
<dbReference type="AlphaFoldDB" id="A0A6B2NN73"/>
<evidence type="ECO:0000256" key="5">
    <source>
        <dbReference type="ARBA" id="ARBA00023014"/>
    </source>
</evidence>
<reference evidence="9" key="1">
    <citation type="submission" date="2020-02" db="EMBL/GenBank/DDBJ databases">
        <title>Delineation of the pyrene-degrading pathway in Roseobacter clade bacteria by genomic analysis.</title>
        <authorList>
            <person name="Zhou H."/>
            <person name="Wang H."/>
        </authorList>
    </citation>
    <scope>NUCLEOTIDE SEQUENCE</scope>
    <source>
        <strain evidence="9">PrR005</strain>
    </source>
</reference>
<dbReference type="InterPro" id="IPR002023">
    <property type="entry name" value="NuoE-like"/>
</dbReference>
<accession>A0A6B2NN73</accession>
<keyword evidence="4" id="KW-0408">Iron</keyword>
<dbReference type="GO" id="GO:0051537">
    <property type="term" value="F:2 iron, 2 sulfur cluster binding"/>
    <property type="evidence" value="ECO:0007669"/>
    <property type="project" value="UniProtKB-KW"/>
</dbReference>
<sequence>MLRRLHPEQPDSFAFTPANLAWAQAQVTKFPDGRQASAVIPLLWRAQEQEGWLTRPAIETIADMLGMAYIRVLEVASFYFMFQLQPVGSVAHIQICGTTSCMICGAEDLIAVCKEKIADKPHTLSADGKFSWEEVECLGSCTNAPMAQIGKDYYEDLTAKRFGEILDELAAGKVPVPGPQNGRYASEPLKGLTSLTEYDSGKTRYNASVQLATDIGDTVKRIDGTEVPLLTPWIGKDGTVASRAGKVSPPPAPAAPKPAVKQTPKAESKPAPKPEADPVLKPSTPLPGQEELASRKGTWRYEAEGTEAVTEEVGEQQPPTLSAAREGGADDLKLLKGVGPKLEGVLNELGFYHFDQIAAWTPAQVAWVDTRLKFKGRIERDGWIEQARQLAAGEETEFAKRAKKDGIYDD</sequence>
<dbReference type="Pfam" id="PF01257">
    <property type="entry name" value="2Fe-2S_thioredx"/>
    <property type="match status" value="1"/>
</dbReference>
<dbReference type="InterPro" id="IPR036249">
    <property type="entry name" value="Thioredoxin-like_sf"/>
</dbReference>
<feature type="region of interest" description="Disordered" evidence="8">
    <location>
        <begin position="241"/>
        <end position="300"/>
    </location>
</feature>
<comment type="caution">
    <text evidence="9">The sequence shown here is derived from an EMBL/GenBank/DDBJ whole genome shotgun (WGS) entry which is preliminary data.</text>
</comment>
<dbReference type="FunFam" id="3.40.30.10:FF:000562">
    <property type="entry name" value="NADH dehydrogenase subunit E"/>
    <property type="match status" value="1"/>
</dbReference>
<evidence type="ECO:0000256" key="1">
    <source>
        <dbReference type="ARBA" id="ARBA00010643"/>
    </source>
</evidence>
<dbReference type="PANTHER" id="PTHR10371:SF3">
    <property type="entry name" value="NADH DEHYDROGENASE [UBIQUINONE] FLAVOPROTEIN 2, MITOCHONDRIAL"/>
    <property type="match status" value="1"/>
</dbReference>
<dbReference type="EMBL" id="JAAGOX010000011">
    <property type="protein sequence ID" value="NDW44720.1"/>
    <property type="molecule type" value="Genomic_DNA"/>
</dbReference>
<gene>
    <name evidence="9" type="ORF">G0P99_07110</name>
</gene>
<dbReference type="GO" id="GO:0003954">
    <property type="term" value="F:NADH dehydrogenase activity"/>
    <property type="evidence" value="ECO:0007669"/>
    <property type="project" value="TreeGrafter"/>
</dbReference>
<dbReference type="NCBIfam" id="NF009040">
    <property type="entry name" value="PRK12373.1"/>
    <property type="match status" value="1"/>
</dbReference>
<evidence type="ECO:0000256" key="4">
    <source>
        <dbReference type="ARBA" id="ARBA00023004"/>
    </source>
</evidence>
<dbReference type="EC" id="1.6.5.11" evidence="9"/>
<evidence type="ECO:0000256" key="2">
    <source>
        <dbReference type="ARBA" id="ARBA00022714"/>
    </source>
</evidence>
<dbReference type="Gene3D" id="3.40.30.10">
    <property type="entry name" value="Glutaredoxin"/>
    <property type="match status" value="1"/>
</dbReference>
<comment type="cofactor">
    <cofactor evidence="6">
        <name>[2Fe-2S] cluster</name>
        <dbReference type="ChEBI" id="CHEBI:190135"/>
    </cofactor>
</comment>
<dbReference type="NCBIfam" id="TIGR01958">
    <property type="entry name" value="nuoE_fam"/>
    <property type="match status" value="1"/>
</dbReference>
<dbReference type="NCBIfam" id="NF005724">
    <property type="entry name" value="PRK07539.1-4"/>
    <property type="match status" value="1"/>
</dbReference>
<organism evidence="9">
    <name type="scientific">Ruegeria sp. PrR005</name>
    <dbReference type="NCBI Taxonomy" id="2706882"/>
    <lineage>
        <taxon>Bacteria</taxon>
        <taxon>Pseudomonadati</taxon>
        <taxon>Pseudomonadota</taxon>
        <taxon>Alphaproteobacteria</taxon>
        <taxon>Rhodobacterales</taxon>
        <taxon>Roseobacteraceae</taxon>
        <taxon>Ruegeria</taxon>
    </lineage>
</organism>
<comment type="catalytic activity">
    <reaction evidence="7">
        <text>a quinone + NADH + 5 H(+)(in) = a quinol + NAD(+) + 4 H(+)(out)</text>
        <dbReference type="Rhea" id="RHEA:57888"/>
        <dbReference type="ChEBI" id="CHEBI:15378"/>
        <dbReference type="ChEBI" id="CHEBI:24646"/>
        <dbReference type="ChEBI" id="CHEBI:57540"/>
        <dbReference type="ChEBI" id="CHEBI:57945"/>
        <dbReference type="ChEBI" id="CHEBI:132124"/>
    </reaction>
</comment>
<evidence type="ECO:0000256" key="8">
    <source>
        <dbReference type="SAM" id="MobiDB-lite"/>
    </source>
</evidence>
<feature type="compositionally biased region" description="Basic and acidic residues" evidence="8">
    <location>
        <begin position="264"/>
        <end position="278"/>
    </location>
</feature>
<dbReference type="GO" id="GO:0046872">
    <property type="term" value="F:metal ion binding"/>
    <property type="evidence" value="ECO:0007669"/>
    <property type="project" value="UniProtKB-KW"/>
</dbReference>
<evidence type="ECO:0000256" key="3">
    <source>
        <dbReference type="ARBA" id="ARBA00022723"/>
    </source>
</evidence>
<keyword evidence="2" id="KW-0001">2Fe-2S</keyword>
<name>A0A6B2NN73_9RHOB</name>
<evidence type="ECO:0000256" key="6">
    <source>
        <dbReference type="ARBA" id="ARBA00034078"/>
    </source>
</evidence>
<comment type="similarity">
    <text evidence="1">Belongs to the complex I 24 kDa subunit family.</text>
</comment>
<proteinExistence type="inferred from homology"/>
<dbReference type="InterPro" id="IPR042128">
    <property type="entry name" value="NuoE_dom"/>
</dbReference>
<evidence type="ECO:0000313" key="9">
    <source>
        <dbReference type="EMBL" id="NDW44720.1"/>
    </source>
</evidence>
<protein>
    <submittedName>
        <fullName evidence="9">NADH-quinone oxidoreductase subunit E</fullName>
        <ecNumber evidence="9">1.6.5.11</ecNumber>
    </submittedName>
</protein>
<dbReference type="Gene3D" id="1.10.10.1590">
    <property type="entry name" value="NADH-quinone oxidoreductase subunit E"/>
    <property type="match status" value="1"/>
</dbReference>
<dbReference type="RefSeq" id="WP_164128691.1">
    <property type="nucleotide sequence ID" value="NZ_JAAGOX010000011.1"/>
</dbReference>